<dbReference type="SUPFAM" id="SSF47954">
    <property type="entry name" value="Cyclin-like"/>
    <property type="match status" value="2"/>
</dbReference>
<dbReference type="EMBL" id="JBBJBU010000008">
    <property type="protein sequence ID" value="KAK7204494.1"/>
    <property type="molecule type" value="Genomic_DNA"/>
</dbReference>
<protein>
    <submittedName>
        <fullName evidence="4">Cyclin</fullName>
    </submittedName>
</protein>
<dbReference type="InterPro" id="IPR036915">
    <property type="entry name" value="Cyclin-like_sf"/>
</dbReference>
<dbReference type="Pfam" id="PF00134">
    <property type="entry name" value="Cyclin_N"/>
    <property type="match status" value="1"/>
</dbReference>
<keyword evidence="5" id="KW-1185">Reference proteome</keyword>
<dbReference type="InterPro" id="IPR043198">
    <property type="entry name" value="Cyclin/Ssn8"/>
</dbReference>
<dbReference type="PANTHER" id="PTHR10026">
    <property type="entry name" value="CYCLIN"/>
    <property type="match status" value="1"/>
</dbReference>
<dbReference type="InterPro" id="IPR006671">
    <property type="entry name" value="Cyclin_N"/>
</dbReference>
<dbReference type="CDD" id="cd20546">
    <property type="entry name" value="CYCLIN_SpCG1C_ScCTK2-like_rpt2"/>
    <property type="match status" value="1"/>
</dbReference>
<evidence type="ECO:0000256" key="1">
    <source>
        <dbReference type="RuleBase" id="RU000383"/>
    </source>
</evidence>
<evidence type="ECO:0000313" key="4">
    <source>
        <dbReference type="EMBL" id="KAK7204494.1"/>
    </source>
</evidence>
<dbReference type="GeneID" id="90038554"/>
<gene>
    <name evidence="4" type="ORF">BZA70DRAFT_280869</name>
</gene>
<dbReference type="Gene3D" id="1.10.472.10">
    <property type="entry name" value="Cyclin-like"/>
    <property type="match status" value="2"/>
</dbReference>
<dbReference type="InterPro" id="IPR013763">
    <property type="entry name" value="Cyclin-like_dom"/>
</dbReference>
<dbReference type="Proteomes" id="UP001498771">
    <property type="component" value="Unassembled WGS sequence"/>
</dbReference>
<reference evidence="4 5" key="1">
    <citation type="submission" date="2024-03" db="EMBL/GenBank/DDBJ databases">
        <title>Genome-scale model development and genomic sequencing of the oleaginous clade Lipomyces.</title>
        <authorList>
            <consortium name="Lawrence Berkeley National Laboratory"/>
            <person name="Czajka J.J."/>
            <person name="Han Y."/>
            <person name="Kim J."/>
            <person name="Mondo S.J."/>
            <person name="Hofstad B.A."/>
            <person name="Robles A."/>
            <person name="Haridas S."/>
            <person name="Riley R."/>
            <person name="LaButti K."/>
            <person name="Pangilinan J."/>
            <person name="Andreopoulos W."/>
            <person name="Lipzen A."/>
            <person name="Yan J."/>
            <person name="Wang M."/>
            <person name="Ng V."/>
            <person name="Grigoriev I.V."/>
            <person name="Spatafora J.W."/>
            <person name="Magnuson J.K."/>
            <person name="Baker S.E."/>
            <person name="Pomraning K.R."/>
        </authorList>
    </citation>
    <scope>NUCLEOTIDE SEQUENCE [LARGE SCALE GENOMIC DNA]</scope>
    <source>
        <strain evidence="4 5">Phaff 52-87</strain>
    </source>
</reference>
<name>A0ABR1F3S3_9ASCO</name>
<evidence type="ECO:0000256" key="2">
    <source>
        <dbReference type="SAM" id="MobiDB-lite"/>
    </source>
</evidence>
<feature type="region of interest" description="Disordered" evidence="2">
    <location>
        <begin position="1"/>
        <end position="29"/>
    </location>
</feature>
<evidence type="ECO:0000259" key="3">
    <source>
        <dbReference type="SMART" id="SM00385"/>
    </source>
</evidence>
<organism evidence="4 5">
    <name type="scientific">Myxozyma melibiosi</name>
    <dbReference type="NCBI Taxonomy" id="54550"/>
    <lineage>
        <taxon>Eukaryota</taxon>
        <taxon>Fungi</taxon>
        <taxon>Dikarya</taxon>
        <taxon>Ascomycota</taxon>
        <taxon>Saccharomycotina</taxon>
        <taxon>Lipomycetes</taxon>
        <taxon>Lipomycetales</taxon>
        <taxon>Lipomycetaceae</taxon>
        <taxon>Myxozyma</taxon>
    </lineage>
</organism>
<comment type="similarity">
    <text evidence="1">Belongs to the cyclin family.</text>
</comment>
<proteinExistence type="inferred from homology"/>
<accession>A0ABR1F3S3</accession>
<evidence type="ECO:0000313" key="5">
    <source>
        <dbReference type="Proteomes" id="UP001498771"/>
    </source>
</evidence>
<sequence length="290" mass="33120">MSTPQSTPQSKRVHNESSSSNGASGGGVRQNNWIFTSQELHHSPSLRDGIDYMSEIVLRAKGCAFIYQVSAQLRLPPPVVYTATTMLHRFYMRFSLKRYHHYDIAATCIFLATKVEEHTRKLKDIVIACCRAALKKVDLYIDEQNKEFWRWRDTILFDEELLLEALCFDLVLENPYTVLAGFARRFVPNEQHRSPLIKAAWGFLTDSAKTTAALRYPPKVLAAAALFYASHVTKLDLFPDPAVSRAAPLRDWWSDVPVSSEHMRHVCKILVDMSAGPLAKFVWEQKYIEV</sequence>
<dbReference type="SMART" id="SM00385">
    <property type="entry name" value="CYCLIN"/>
    <property type="match status" value="1"/>
</dbReference>
<comment type="caution">
    <text evidence="4">The sequence shown here is derived from an EMBL/GenBank/DDBJ whole genome shotgun (WGS) entry which is preliminary data.</text>
</comment>
<feature type="domain" description="Cyclin-like" evidence="3">
    <location>
        <begin position="64"/>
        <end position="164"/>
    </location>
</feature>
<keyword evidence="1" id="KW-0195">Cyclin</keyword>
<dbReference type="RefSeq" id="XP_064767527.1">
    <property type="nucleotide sequence ID" value="XM_064913042.1"/>
</dbReference>
<feature type="compositionally biased region" description="Polar residues" evidence="2">
    <location>
        <begin position="1"/>
        <end position="10"/>
    </location>
</feature>